<name>A0A2A4X0S7_9GAMM</name>
<dbReference type="EMBL" id="NVUL01000060">
    <property type="protein sequence ID" value="PCI76238.1"/>
    <property type="molecule type" value="Genomic_DNA"/>
</dbReference>
<dbReference type="Gene3D" id="3.30.2310.20">
    <property type="entry name" value="RelE-like"/>
    <property type="match status" value="1"/>
</dbReference>
<dbReference type="InterPro" id="IPR035093">
    <property type="entry name" value="RelE/ParE_toxin_dom_sf"/>
</dbReference>
<evidence type="ECO:0000313" key="4">
    <source>
        <dbReference type="Proteomes" id="UP000218767"/>
    </source>
</evidence>
<sequence>MAEIVWTESALHDLNEIAEYIALDKLNAAQLLVRSVFERVDLLSYSPNSGRKVLELTPSKYKEVIVGPCRIFYRFTEGSVYILHVMRVERELRKYLLQDRDMKGR</sequence>
<evidence type="ECO:0000256" key="2">
    <source>
        <dbReference type="ARBA" id="ARBA00022649"/>
    </source>
</evidence>
<comment type="similarity">
    <text evidence="1">Belongs to the RelE toxin family.</text>
</comment>
<evidence type="ECO:0000256" key="1">
    <source>
        <dbReference type="ARBA" id="ARBA00006226"/>
    </source>
</evidence>
<dbReference type="Pfam" id="PF05016">
    <property type="entry name" value="ParE_toxin"/>
    <property type="match status" value="1"/>
</dbReference>
<comment type="caution">
    <text evidence="3">The sequence shown here is derived from an EMBL/GenBank/DDBJ whole genome shotgun (WGS) entry which is preliminary data.</text>
</comment>
<protein>
    <submittedName>
        <fullName evidence="3">Plasmid stabilization protein</fullName>
    </submittedName>
</protein>
<dbReference type="PANTHER" id="PTHR33755">
    <property type="entry name" value="TOXIN PARE1-RELATED"/>
    <property type="match status" value="1"/>
</dbReference>
<accession>A0A2A4X0S7</accession>
<dbReference type="Proteomes" id="UP000218767">
    <property type="component" value="Unassembled WGS sequence"/>
</dbReference>
<dbReference type="PANTHER" id="PTHR33755:SF5">
    <property type="entry name" value="TYPE II TOXIN-ANTITOXIN SYSTEM RELE_PARE FAMILY TOXIN"/>
    <property type="match status" value="1"/>
</dbReference>
<gene>
    <name evidence="3" type="ORF">COB20_11115</name>
</gene>
<reference evidence="4" key="1">
    <citation type="submission" date="2017-08" db="EMBL/GenBank/DDBJ databases">
        <title>A dynamic microbial community with high functional redundancy inhabits the cold, oxic subseafloor aquifer.</title>
        <authorList>
            <person name="Tully B.J."/>
            <person name="Wheat C.G."/>
            <person name="Glazer B.T."/>
            <person name="Huber J.A."/>
        </authorList>
    </citation>
    <scope>NUCLEOTIDE SEQUENCE [LARGE SCALE GENOMIC DNA]</scope>
</reference>
<keyword evidence="2" id="KW-1277">Toxin-antitoxin system</keyword>
<dbReference type="InterPro" id="IPR007712">
    <property type="entry name" value="RelE/ParE_toxin"/>
</dbReference>
<proteinExistence type="inferred from homology"/>
<dbReference type="InterPro" id="IPR051803">
    <property type="entry name" value="TA_system_RelE-like_toxin"/>
</dbReference>
<dbReference type="AlphaFoldDB" id="A0A2A4X0S7"/>
<organism evidence="3 4">
    <name type="scientific">SAR86 cluster bacterium</name>
    <dbReference type="NCBI Taxonomy" id="2030880"/>
    <lineage>
        <taxon>Bacteria</taxon>
        <taxon>Pseudomonadati</taxon>
        <taxon>Pseudomonadota</taxon>
        <taxon>Gammaproteobacteria</taxon>
        <taxon>SAR86 cluster</taxon>
    </lineage>
</organism>
<evidence type="ECO:0000313" key="3">
    <source>
        <dbReference type="EMBL" id="PCI76238.1"/>
    </source>
</evidence>